<keyword evidence="1" id="KW-0472">Membrane</keyword>
<feature type="transmembrane region" description="Helical" evidence="1">
    <location>
        <begin position="87"/>
        <end position="108"/>
    </location>
</feature>
<dbReference type="RefSeq" id="XP_018287528.1">
    <property type="nucleotide sequence ID" value="XM_018441619.1"/>
</dbReference>
<evidence type="ECO:0000256" key="1">
    <source>
        <dbReference type="SAM" id="Phobius"/>
    </source>
</evidence>
<sequence length="148" mass="17099">MSMSPSARANDSTSASQFMSRALDTARPSPRNSIHSVAPSEKESSHSYVYTQIRRRLCSSVWIWSQRQKIIYSIMLFRQSAGLKTSAYQDILFFLYQSIFVNICFFRLKNTLLNTHFFPVVVALHAQISTVEVLLNYLGWFIIETYIL</sequence>
<evidence type="ECO:0000313" key="2">
    <source>
        <dbReference type="EMBL" id="OAD69488.1"/>
    </source>
</evidence>
<dbReference type="EMBL" id="KV440991">
    <property type="protein sequence ID" value="OAD69488.1"/>
    <property type="molecule type" value="Genomic_DNA"/>
</dbReference>
<reference evidence="3" key="1">
    <citation type="submission" date="2015-06" db="EMBL/GenBank/DDBJ databases">
        <title>Expansion of signal transduction pathways in fungi by whole-genome duplication.</title>
        <authorList>
            <consortium name="DOE Joint Genome Institute"/>
            <person name="Corrochano L.M."/>
            <person name="Kuo A."/>
            <person name="Marcet-Houben M."/>
            <person name="Polaino S."/>
            <person name="Salamov A."/>
            <person name="Villalobos J.M."/>
            <person name="Alvarez M.I."/>
            <person name="Avalos J."/>
            <person name="Benito E.P."/>
            <person name="Benoit I."/>
            <person name="Burger G."/>
            <person name="Camino L.P."/>
            <person name="Canovas D."/>
            <person name="Cerda-Olmedo E."/>
            <person name="Cheng J.-F."/>
            <person name="Dominguez A."/>
            <person name="Elias M."/>
            <person name="Eslava A.P."/>
            <person name="Glaser F."/>
            <person name="Grimwood J."/>
            <person name="Gutierrez G."/>
            <person name="Heitman J."/>
            <person name="Henrissat B."/>
            <person name="Iturriaga E.A."/>
            <person name="Lang B.F."/>
            <person name="Lavin J.L."/>
            <person name="Lee S."/>
            <person name="Li W."/>
            <person name="Lindquist E."/>
            <person name="Lopez-Garcia S."/>
            <person name="Luque E.M."/>
            <person name="Marcos A.T."/>
            <person name="Martin J."/>
            <person name="McCluskey K."/>
            <person name="Medina H.R."/>
            <person name="Miralles-Duran A."/>
            <person name="Miyazaki A."/>
            <person name="Munoz-Torres E."/>
            <person name="Oguiza J.A."/>
            <person name="Ohm R."/>
            <person name="Olmedo M."/>
            <person name="Orejas M."/>
            <person name="Ortiz-Castellanos L."/>
            <person name="Pisabarro A.G."/>
            <person name="Rodriguez-Romero J."/>
            <person name="Ruiz-Herrera J."/>
            <person name="Ruiz-Vazquez R."/>
            <person name="Sanz C."/>
            <person name="Schackwitz W."/>
            <person name="Schmutz J."/>
            <person name="Shahriari M."/>
            <person name="Shelest E."/>
            <person name="Silva-Franco F."/>
            <person name="Soanes D."/>
            <person name="Syed K."/>
            <person name="Tagua V.G."/>
            <person name="Talbot N.J."/>
            <person name="Thon M."/>
            <person name="De vries R.P."/>
            <person name="Wiebenga A."/>
            <person name="Yadav J.S."/>
            <person name="Braun E.L."/>
            <person name="Baker S."/>
            <person name="Garre V."/>
            <person name="Horwitz B."/>
            <person name="Torres-Martinez S."/>
            <person name="Idnurm A."/>
            <person name="Herrera-Estrella A."/>
            <person name="Gabaldon T."/>
            <person name="Grigoriev I.V."/>
        </authorList>
    </citation>
    <scope>NUCLEOTIDE SEQUENCE [LARGE SCALE GENOMIC DNA]</scope>
    <source>
        <strain evidence="3">NRRL 1555(-)</strain>
    </source>
</reference>
<protein>
    <submittedName>
        <fullName evidence="2">Uncharacterized protein</fullName>
    </submittedName>
</protein>
<organism evidence="2 3">
    <name type="scientific">Phycomyces blakesleeanus (strain ATCC 8743b / DSM 1359 / FGSC 10004 / NBRC 33097 / NRRL 1555)</name>
    <dbReference type="NCBI Taxonomy" id="763407"/>
    <lineage>
        <taxon>Eukaryota</taxon>
        <taxon>Fungi</taxon>
        <taxon>Fungi incertae sedis</taxon>
        <taxon>Mucoromycota</taxon>
        <taxon>Mucoromycotina</taxon>
        <taxon>Mucoromycetes</taxon>
        <taxon>Mucorales</taxon>
        <taxon>Phycomycetaceae</taxon>
        <taxon>Phycomyces</taxon>
    </lineage>
</organism>
<name>A0A167L372_PHYB8</name>
<dbReference type="GeneID" id="29002525"/>
<dbReference type="Proteomes" id="UP000077315">
    <property type="component" value="Unassembled WGS sequence"/>
</dbReference>
<keyword evidence="1" id="KW-0812">Transmembrane</keyword>
<feature type="transmembrane region" description="Helical" evidence="1">
    <location>
        <begin position="120"/>
        <end position="143"/>
    </location>
</feature>
<evidence type="ECO:0000313" key="3">
    <source>
        <dbReference type="Proteomes" id="UP000077315"/>
    </source>
</evidence>
<dbReference type="VEuPathDB" id="FungiDB:PHYBLDRAFT_66290"/>
<accession>A0A167L372</accession>
<dbReference type="AlphaFoldDB" id="A0A167L372"/>
<gene>
    <name evidence="2" type="ORF">PHYBLDRAFT_66290</name>
</gene>
<proteinExistence type="predicted"/>
<dbReference type="InParanoid" id="A0A167L372"/>
<keyword evidence="1" id="KW-1133">Transmembrane helix</keyword>
<keyword evidence="3" id="KW-1185">Reference proteome</keyword>